<proteinExistence type="predicted"/>
<reference evidence="1" key="2">
    <citation type="journal article" date="2015" name="Fish Shellfish Immunol.">
        <title>Early steps in the European eel (Anguilla anguilla)-Vibrio vulnificus interaction in the gills: Role of the RtxA13 toxin.</title>
        <authorList>
            <person name="Callol A."/>
            <person name="Pajuelo D."/>
            <person name="Ebbesson L."/>
            <person name="Teles M."/>
            <person name="MacKenzie S."/>
            <person name="Amaro C."/>
        </authorList>
    </citation>
    <scope>NUCLEOTIDE SEQUENCE</scope>
</reference>
<accession>A0A0E9TD93</accession>
<evidence type="ECO:0000313" key="1">
    <source>
        <dbReference type="EMBL" id="JAH51392.1"/>
    </source>
</evidence>
<dbReference type="AlphaFoldDB" id="A0A0E9TD93"/>
<organism evidence="1">
    <name type="scientific">Anguilla anguilla</name>
    <name type="common">European freshwater eel</name>
    <name type="synonym">Muraena anguilla</name>
    <dbReference type="NCBI Taxonomy" id="7936"/>
    <lineage>
        <taxon>Eukaryota</taxon>
        <taxon>Metazoa</taxon>
        <taxon>Chordata</taxon>
        <taxon>Craniata</taxon>
        <taxon>Vertebrata</taxon>
        <taxon>Euteleostomi</taxon>
        <taxon>Actinopterygii</taxon>
        <taxon>Neopterygii</taxon>
        <taxon>Teleostei</taxon>
        <taxon>Anguilliformes</taxon>
        <taxon>Anguillidae</taxon>
        <taxon>Anguilla</taxon>
    </lineage>
</organism>
<protein>
    <submittedName>
        <fullName evidence="1">Uncharacterized protein</fullName>
    </submittedName>
</protein>
<dbReference type="EMBL" id="GBXM01057185">
    <property type="protein sequence ID" value="JAH51392.1"/>
    <property type="molecule type" value="Transcribed_RNA"/>
</dbReference>
<name>A0A0E9TD93_ANGAN</name>
<sequence length="47" mass="5747">MLQWNSCYNNNNNNNNQFDDFNNKIFEILHVLLYGRVFNVDTAFRIY</sequence>
<reference evidence="1" key="1">
    <citation type="submission" date="2014-11" db="EMBL/GenBank/DDBJ databases">
        <authorList>
            <person name="Amaro Gonzalez C."/>
        </authorList>
    </citation>
    <scope>NUCLEOTIDE SEQUENCE</scope>
</reference>